<accession>A0A286A8A1</accession>
<proteinExistence type="predicted"/>
<sequence length="486" mass="55843">MNVYFTDYFKVSPEDLEKYGAFNISLINDLPVFIDPFLLFNSDKPEYQDLHQRIIKYISFLREMSEAGLISKGLIHHWFLFPEVKQNWLGFSKVGNSGSGLGKNFATALNDNLSTIFTNFGSEQITKGSHLEKLCLIKDGVGKDNISDFTTNLIKGFLCEYTQKFADLYLNKSQTKSIIVPHAEFGYETRRWIGKKFTLPYIDGDYLLLTPKDILTKDEAWINKYDIFGDFNDILSAIPNDELRGQINDYFLRRIPEDAKQREINEAIAKTLRKFPELIDRYIRLKEDTGEQAVALSKQKVLETEAVFIRQVSALIESLREEGKFYSTADNTYEEAYKRVLFLKQVIENNDGYRIFYVKGQPLKRESDLQLMFRLTWYASKDDVNTEVNNGRGPVDYKISRGSNDSTLVEFKLASNSKLKQNLAKQVEIYKSANQTKKSIKVILYFSAVELANVKRVMNELELTEGKELVLIDAQATNKPSASNAK</sequence>
<organism evidence="1 2">
    <name type="scientific">Nitrosomonas ureae</name>
    <dbReference type="NCBI Taxonomy" id="44577"/>
    <lineage>
        <taxon>Bacteria</taxon>
        <taxon>Pseudomonadati</taxon>
        <taxon>Pseudomonadota</taxon>
        <taxon>Betaproteobacteria</taxon>
        <taxon>Nitrosomonadales</taxon>
        <taxon>Nitrosomonadaceae</taxon>
        <taxon>Nitrosomonas</taxon>
    </lineage>
</organism>
<dbReference type="EMBL" id="OCMU01000001">
    <property type="protein sequence ID" value="SOD18077.1"/>
    <property type="molecule type" value="Genomic_DNA"/>
</dbReference>
<dbReference type="RefSeq" id="WP_097104697.1">
    <property type="nucleotide sequence ID" value="NZ_OCMU01000001.1"/>
</dbReference>
<evidence type="ECO:0000313" key="1">
    <source>
        <dbReference type="EMBL" id="SOD18077.1"/>
    </source>
</evidence>
<evidence type="ECO:0000313" key="2">
    <source>
        <dbReference type="Proteomes" id="UP000219335"/>
    </source>
</evidence>
<dbReference type="Proteomes" id="UP000219335">
    <property type="component" value="Unassembled WGS sequence"/>
</dbReference>
<gene>
    <name evidence="1" type="ORF">SAMN06297164_1482</name>
</gene>
<dbReference type="AlphaFoldDB" id="A0A286A8A1"/>
<name>A0A286A8A1_9PROT</name>
<reference evidence="1 2" key="1">
    <citation type="submission" date="2017-09" db="EMBL/GenBank/DDBJ databases">
        <authorList>
            <person name="Ehlers B."/>
            <person name="Leendertz F.H."/>
        </authorList>
    </citation>
    <scope>NUCLEOTIDE SEQUENCE [LARGE SCALE GENOMIC DNA]</scope>
    <source>
        <strain evidence="1 2">Nm42</strain>
    </source>
</reference>
<protein>
    <recommendedName>
        <fullName evidence="3">Coiled-coil protein</fullName>
    </recommendedName>
</protein>
<evidence type="ECO:0008006" key="3">
    <source>
        <dbReference type="Google" id="ProtNLM"/>
    </source>
</evidence>